<dbReference type="SMART" id="SM00571">
    <property type="entry name" value="DDT"/>
    <property type="match status" value="1"/>
</dbReference>
<name>A0AAD3H175_9STRA</name>
<evidence type="ECO:0000256" key="3">
    <source>
        <dbReference type="SAM" id="Coils"/>
    </source>
</evidence>
<dbReference type="EMBL" id="BLLK01000022">
    <property type="protein sequence ID" value="GFH46832.1"/>
    <property type="molecule type" value="Genomic_DNA"/>
</dbReference>
<dbReference type="PROSITE" id="PS50827">
    <property type="entry name" value="DDT"/>
    <property type="match status" value="1"/>
</dbReference>
<feature type="coiled-coil region" evidence="3">
    <location>
        <begin position="976"/>
        <end position="1005"/>
    </location>
</feature>
<evidence type="ECO:0000256" key="4">
    <source>
        <dbReference type="SAM" id="MobiDB-lite"/>
    </source>
</evidence>
<comment type="caution">
    <text evidence="6">The sequence shown here is derived from an EMBL/GenBank/DDBJ whole genome shotgun (WGS) entry which is preliminary data.</text>
</comment>
<feature type="compositionally biased region" description="Basic and acidic residues" evidence="4">
    <location>
        <begin position="151"/>
        <end position="162"/>
    </location>
</feature>
<proteinExistence type="predicted"/>
<feature type="region of interest" description="Disordered" evidence="4">
    <location>
        <begin position="116"/>
        <end position="162"/>
    </location>
</feature>
<evidence type="ECO:0000313" key="6">
    <source>
        <dbReference type="EMBL" id="GFH46832.1"/>
    </source>
</evidence>
<protein>
    <recommendedName>
        <fullName evidence="5">DDT domain-containing protein</fullName>
    </recommendedName>
</protein>
<dbReference type="Pfam" id="PF15613">
    <property type="entry name" value="WSD"/>
    <property type="match status" value="1"/>
</dbReference>
<feature type="region of interest" description="Disordered" evidence="4">
    <location>
        <begin position="1490"/>
        <end position="1519"/>
    </location>
</feature>
<sequence>MSEAELAAKRKKQKKKMTKILSKAWQLERAEPFQEVDDDQVIAVGGDGPMDLTSMGKNLDKDVYQLGRKGWEQFAADLGFIYNRFIACGRKSKLAKTHLKSIGELLGHIDENLIKISKDSKPSPDSSSSPKKRKAGALDENGHIPKKKNARSHDRSDTPTLSQREEKAMNNLIKQIEDCGGDKSQVSSFRVKISQTGERFQTAFYSAQGRKFKSVPEVLKFLNLADENKSSASGSSKSKPLTKKGIPKNARDLENERKRLNRELDKLMKNHDKASKALDDFQNEQSNDNSQIDDDLIPFDQKKNRGLWSVLSKPEMSSFPGLPASCTQEVLMTWDFLCTFSRTLSLHTISLDDFAAALIYKPQSQEDSISPPLYLAEAHLALLRLLLNDVSSDSWWWSTLETPETEAKEEITKGEADNIAPTIKFDFGALIDYDEDVTITQKWIQALEDVRTRRANAGGSIKAAIKSAISLTQNPVVKAYLRKSMRGWRGSDAAFAKQSVMWLIGRFREARPDIWGREIESTILEENKAKVVREASVAMEDLEEAENDEVEDIQDGEGDSDNEDSDEEEDENEMETEEMYKQKIPDPNRVTGDQKEDLSAPVTTSIPYKPPPYVVDLLLPPGKPAFTSNIVSPFTWSYLAGASASRVLHRYKRLRNEVDDTLREFREMDPLNLGERRRREQISTFRVFSECFAEAENGHECPIEAAVKHLCMGESYLKLTALQRLCILRVLIEAAYDTYHVNQCVQGNINDRKSAIKQLENEEKRAKKEAREETLKVEQAARERLAKQAKDEFISKKRRELIRKNKHTGEFENDYLNSLTEEEIGNFDEDTKAEYDALPGPKNFSKNEVRTMVSKINDESAFNTSELEILTLEEIESREKLALSEMEEEMAELGDSNDAFNRETSSRIQNLKREIENFNEWNKILPEKRAEAIEGLKDAIDDGTIKALRSAIRVAKQALLCGDDDETGGMWTLDLLRDAALELKHAEKRKRVTEAQKELVAKRNKCFVRTEYIGVDKAFNKYWHFDHDEGGGVWYDANFKIHSGDNNEVDDSTPAMEASQIQIGAKDEESDLRDTEDEAFIKFSRQEYHPSGLVNSLVRHHDGCLTSSKSLRGLIKNLDGKGIREGSLKATLKEILEASGLVSADKNEENTEDENIIKTSGDQEHFLHAKSMAMTKPEEFGIVDSIDFVDSFQSGIGQRCRLRRVEDEISAPDSATYVMGTVIGWKIKTTVSEFVNPETQEPTVVEKEEVVWSLALDHGGEEEIDAFELLNGIIRAKKWKHQYPGYSEHDAPLFAYRNKVGRFCGRAADAPYAASRFFFSKLMIKREQEFYPSLKSRSYENNWGGKSGLRNAWIASLKDNFDDINTLRDGILTLEDAFHELCGEPVQKEDDGNKKSPRELLDDEILRCDIELESLGQKISGLWHCYDSRAVFREIISNSNSLGIYALGLDLICRNTQAYLDATKPTNTRKSTNYFANQYEQQGMYATSSGRITRSAYSTDPQSSSGRRLNSWQQQHSDY</sequence>
<evidence type="ECO:0000256" key="2">
    <source>
        <dbReference type="ARBA" id="ARBA00023242"/>
    </source>
</evidence>
<dbReference type="InterPro" id="IPR028941">
    <property type="entry name" value="WHIM2_dom"/>
</dbReference>
<accession>A0AAD3H175</accession>
<keyword evidence="7" id="KW-1185">Reference proteome</keyword>
<dbReference type="InterPro" id="IPR018501">
    <property type="entry name" value="DDT_dom"/>
</dbReference>
<evidence type="ECO:0000256" key="1">
    <source>
        <dbReference type="ARBA" id="ARBA00004123"/>
    </source>
</evidence>
<gene>
    <name evidence="6" type="ORF">CTEN210_03306</name>
</gene>
<comment type="subcellular location">
    <subcellularLocation>
        <location evidence="1">Nucleus</location>
    </subcellularLocation>
</comment>
<feature type="compositionally biased region" description="Low complexity" evidence="4">
    <location>
        <begin position="230"/>
        <end position="239"/>
    </location>
</feature>
<feature type="compositionally biased region" description="Basic and acidic residues" evidence="4">
    <location>
        <begin position="578"/>
        <end position="598"/>
    </location>
</feature>
<feature type="compositionally biased region" description="Acidic residues" evidence="4">
    <location>
        <begin position="540"/>
        <end position="577"/>
    </location>
</feature>
<dbReference type="Pfam" id="PF02791">
    <property type="entry name" value="DDT"/>
    <property type="match status" value="1"/>
</dbReference>
<evidence type="ECO:0000313" key="7">
    <source>
        <dbReference type="Proteomes" id="UP001054902"/>
    </source>
</evidence>
<reference evidence="6 7" key="1">
    <citation type="journal article" date="2021" name="Sci. Rep.">
        <title>The genome of the diatom Chaetoceros tenuissimus carries an ancient integrated fragment of an extant virus.</title>
        <authorList>
            <person name="Hongo Y."/>
            <person name="Kimura K."/>
            <person name="Takaki Y."/>
            <person name="Yoshida Y."/>
            <person name="Baba S."/>
            <person name="Kobayashi G."/>
            <person name="Nagasaki K."/>
            <person name="Hano T."/>
            <person name="Tomaru Y."/>
        </authorList>
    </citation>
    <scope>NUCLEOTIDE SEQUENCE [LARGE SCALE GENOMIC DNA]</scope>
    <source>
        <strain evidence="6 7">NIES-3715</strain>
    </source>
</reference>
<dbReference type="PANTHER" id="PTHR15546:SF2">
    <property type="entry name" value="DDT DOMAIN-CONTAINING PROTEIN DDB_G0282237"/>
    <property type="match status" value="1"/>
</dbReference>
<dbReference type="InterPro" id="IPR053271">
    <property type="entry name" value="DDT_domain"/>
</dbReference>
<feature type="coiled-coil region" evidence="3">
    <location>
        <begin position="872"/>
        <end position="903"/>
    </location>
</feature>
<dbReference type="PANTHER" id="PTHR15546">
    <property type="entry name" value="BROMODOMAIN ADJACENT TO ZINC FINGER DOMAIN, 2A"/>
    <property type="match status" value="1"/>
</dbReference>
<feature type="region of interest" description="Disordered" evidence="4">
    <location>
        <begin position="227"/>
        <end position="255"/>
    </location>
</feature>
<feature type="domain" description="DDT" evidence="5">
    <location>
        <begin position="324"/>
        <end position="392"/>
    </location>
</feature>
<evidence type="ECO:0000259" key="5">
    <source>
        <dbReference type="PROSITE" id="PS50827"/>
    </source>
</evidence>
<keyword evidence="3" id="KW-0175">Coiled coil</keyword>
<dbReference type="GO" id="GO:0005634">
    <property type="term" value="C:nucleus"/>
    <property type="evidence" value="ECO:0007669"/>
    <property type="project" value="UniProtKB-SubCell"/>
</dbReference>
<dbReference type="Proteomes" id="UP001054902">
    <property type="component" value="Unassembled WGS sequence"/>
</dbReference>
<organism evidence="6 7">
    <name type="scientific">Chaetoceros tenuissimus</name>
    <dbReference type="NCBI Taxonomy" id="426638"/>
    <lineage>
        <taxon>Eukaryota</taxon>
        <taxon>Sar</taxon>
        <taxon>Stramenopiles</taxon>
        <taxon>Ochrophyta</taxon>
        <taxon>Bacillariophyta</taxon>
        <taxon>Coscinodiscophyceae</taxon>
        <taxon>Chaetocerotophycidae</taxon>
        <taxon>Chaetocerotales</taxon>
        <taxon>Chaetocerotaceae</taxon>
        <taxon>Chaetoceros</taxon>
    </lineage>
</organism>
<feature type="coiled-coil region" evidence="3">
    <location>
        <begin position="742"/>
        <end position="783"/>
    </location>
</feature>
<keyword evidence="2" id="KW-0539">Nucleus</keyword>
<feature type="region of interest" description="Disordered" evidence="4">
    <location>
        <begin position="540"/>
        <end position="604"/>
    </location>
</feature>